<feature type="repeat" description="ANK" evidence="7">
    <location>
        <begin position="58"/>
        <end position="90"/>
    </location>
</feature>
<dbReference type="SUPFAM" id="SSF48403">
    <property type="entry name" value="Ankyrin repeat"/>
    <property type="match status" value="1"/>
</dbReference>
<dbReference type="InterPro" id="IPR002110">
    <property type="entry name" value="Ankyrin_rpt"/>
</dbReference>
<evidence type="ECO:0000256" key="3">
    <source>
        <dbReference type="ARBA" id="ARBA00022737"/>
    </source>
</evidence>
<keyword evidence="2 8" id="KW-0812">Transmembrane</keyword>
<evidence type="ECO:0000256" key="4">
    <source>
        <dbReference type="ARBA" id="ARBA00022989"/>
    </source>
</evidence>
<evidence type="ECO:0000256" key="5">
    <source>
        <dbReference type="ARBA" id="ARBA00023043"/>
    </source>
</evidence>
<keyword evidence="6 8" id="KW-0472">Membrane</keyword>
<feature type="domain" description="PGG" evidence="9">
    <location>
        <begin position="245"/>
        <end position="344"/>
    </location>
</feature>
<protein>
    <recommendedName>
        <fullName evidence="9">PGG domain-containing protein</fullName>
    </recommendedName>
</protein>
<feature type="transmembrane region" description="Helical" evidence="8">
    <location>
        <begin position="319"/>
        <end position="342"/>
    </location>
</feature>
<feature type="transmembrane region" description="Helical" evidence="8">
    <location>
        <begin position="362"/>
        <end position="381"/>
    </location>
</feature>
<dbReference type="Pfam" id="PF13962">
    <property type="entry name" value="PGG"/>
    <property type="match status" value="1"/>
</dbReference>
<evidence type="ECO:0000256" key="2">
    <source>
        <dbReference type="ARBA" id="ARBA00022692"/>
    </source>
</evidence>
<evidence type="ECO:0000313" key="10">
    <source>
        <dbReference type="EMBL" id="PKI32887.1"/>
    </source>
</evidence>
<accession>A0A2I0HMB9</accession>
<gene>
    <name evidence="10" type="ORF">CRG98_046729</name>
</gene>
<feature type="transmembrane region" description="Helical" evidence="8">
    <location>
        <begin position="293"/>
        <end position="312"/>
    </location>
</feature>
<sequence length="425" mass="46697">MGHLKFSKRLLELRPELASEQDSEKCTPLHLAAANGHHQIVKELLKANGKACLIQDQEGRVPLHLAAMRGRIPVVQELLKSALAQESVKKKVDDGDSILHLCVKYNHLEILKLVLSSTGDDGEVLKMTDFHGNTILHLAVMLKQIEMVRFLLGLPRVRTEVINITNGMDFTVLDVLNHSPKDFKSLEIRETLAAARARAGAGAAAETVVLRPRLTRGAAKRDVDGAVEVPAEAQVPAPKAWKTRAAIAPPGGVWQNDTTTAIGGACSNSRVCVAGTAVLAHYYPGTYFDFMKYSMVSFLGSLVVLFLVISGFPLNNKFCLWFLSLVMSGTVVFLGFTFFAAMTLVVPGGIIASYTKFKNDLYIVWAVTAGIVGLFLFARMWSWLERFKNKDGWTWLLVVDSCAHWKSHRADSSGRASKPEPEPLC</sequence>
<dbReference type="AlphaFoldDB" id="A0A2I0HMB9"/>
<dbReference type="InterPro" id="IPR036770">
    <property type="entry name" value="Ankyrin_rpt-contain_sf"/>
</dbReference>
<comment type="subcellular location">
    <subcellularLocation>
        <location evidence="1">Membrane</location>
        <topology evidence="1">Multi-pass membrane protein</topology>
    </subcellularLocation>
</comment>
<keyword evidence="5 7" id="KW-0040">ANK repeat</keyword>
<evidence type="ECO:0000256" key="6">
    <source>
        <dbReference type="ARBA" id="ARBA00023136"/>
    </source>
</evidence>
<name>A0A2I0HMB9_PUNGR</name>
<dbReference type="Pfam" id="PF12796">
    <property type="entry name" value="Ank_2"/>
    <property type="match status" value="2"/>
</dbReference>
<proteinExistence type="predicted"/>
<dbReference type="EMBL" id="PGOL01007237">
    <property type="protein sequence ID" value="PKI32887.1"/>
    <property type="molecule type" value="Genomic_DNA"/>
</dbReference>
<dbReference type="InterPro" id="IPR026961">
    <property type="entry name" value="PGG_dom"/>
</dbReference>
<dbReference type="PROSITE" id="PS50088">
    <property type="entry name" value="ANK_REPEAT"/>
    <property type="match status" value="3"/>
</dbReference>
<keyword evidence="4 8" id="KW-1133">Transmembrane helix</keyword>
<feature type="repeat" description="ANK" evidence="7">
    <location>
        <begin position="131"/>
        <end position="152"/>
    </location>
</feature>
<dbReference type="PANTHER" id="PTHR24186">
    <property type="entry name" value="PROTEIN PHOSPHATASE 1 REGULATORY SUBUNIT"/>
    <property type="match status" value="1"/>
</dbReference>
<evidence type="ECO:0000256" key="8">
    <source>
        <dbReference type="SAM" id="Phobius"/>
    </source>
</evidence>
<dbReference type="SMART" id="SM00248">
    <property type="entry name" value="ANK"/>
    <property type="match status" value="4"/>
</dbReference>
<feature type="repeat" description="ANK" evidence="7">
    <location>
        <begin position="24"/>
        <end position="56"/>
    </location>
</feature>
<keyword evidence="11" id="KW-1185">Reference proteome</keyword>
<dbReference type="Gene3D" id="1.25.40.20">
    <property type="entry name" value="Ankyrin repeat-containing domain"/>
    <property type="match status" value="1"/>
</dbReference>
<comment type="caution">
    <text evidence="10">The sequence shown here is derived from an EMBL/GenBank/DDBJ whole genome shotgun (WGS) entry which is preliminary data.</text>
</comment>
<organism evidence="10 11">
    <name type="scientific">Punica granatum</name>
    <name type="common">Pomegranate</name>
    <dbReference type="NCBI Taxonomy" id="22663"/>
    <lineage>
        <taxon>Eukaryota</taxon>
        <taxon>Viridiplantae</taxon>
        <taxon>Streptophyta</taxon>
        <taxon>Embryophyta</taxon>
        <taxon>Tracheophyta</taxon>
        <taxon>Spermatophyta</taxon>
        <taxon>Magnoliopsida</taxon>
        <taxon>eudicotyledons</taxon>
        <taxon>Gunneridae</taxon>
        <taxon>Pentapetalae</taxon>
        <taxon>rosids</taxon>
        <taxon>malvids</taxon>
        <taxon>Myrtales</taxon>
        <taxon>Lythraceae</taxon>
        <taxon>Punica</taxon>
    </lineage>
</organism>
<dbReference type="PANTHER" id="PTHR24186:SF37">
    <property type="entry name" value="PGG DOMAIN-CONTAINING PROTEIN"/>
    <property type="match status" value="1"/>
</dbReference>
<reference evidence="10 11" key="1">
    <citation type="submission" date="2017-11" db="EMBL/GenBank/DDBJ databases">
        <title>De-novo sequencing of pomegranate (Punica granatum L.) genome.</title>
        <authorList>
            <person name="Akparov Z."/>
            <person name="Amiraslanov A."/>
            <person name="Hajiyeva S."/>
            <person name="Abbasov M."/>
            <person name="Kaur K."/>
            <person name="Hamwieh A."/>
            <person name="Solovyev V."/>
            <person name="Salamov A."/>
            <person name="Braich B."/>
            <person name="Kosarev P."/>
            <person name="Mahmoud A."/>
            <person name="Hajiyev E."/>
            <person name="Babayeva S."/>
            <person name="Izzatullayeva V."/>
            <person name="Mammadov A."/>
            <person name="Mammadov A."/>
            <person name="Sharifova S."/>
            <person name="Ojaghi J."/>
            <person name="Eynullazada K."/>
            <person name="Bayramov B."/>
            <person name="Abdulazimova A."/>
            <person name="Shahmuradov I."/>
        </authorList>
    </citation>
    <scope>NUCLEOTIDE SEQUENCE [LARGE SCALE GENOMIC DNA]</scope>
    <source>
        <strain evidence="11">cv. AG2017</strain>
        <tissue evidence="10">Leaf</tissue>
    </source>
</reference>
<evidence type="ECO:0000256" key="1">
    <source>
        <dbReference type="ARBA" id="ARBA00004141"/>
    </source>
</evidence>
<dbReference type="PROSITE" id="PS50297">
    <property type="entry name" value="ANK_REP_REGION"/>
    <property type="match status" value="3"/>
</dbReference>
<evidence type="ECO:0000259" key="9">
    <source>
        <dbReference type="Pfam" id="PF13962"/>
    </source>
</evidence>
<dbReference type="GO" id="GO:0005886">
    <property type="term" value="C:plasma membrane"/>
    <property type="evidence" value="ECO:0007669"/>
    <property type="project" value="TreeGrafter"/>
</dbReference>
<dbReference type="STRING" id="22663.A0A2I0HMB9"/>
<evidence type="ECO:0000313" key="11">
    <source>
        <dbReference type="Proteomes" id="UP000233551"/>
    </source>
</evidence>
<evidence type="ECO:0000256" key="7">
    <source>
        <dbReference type="PROSITE-ProRule" id="PRU00023"/>
    </source>
</evidence>
<dbReference type="Proteomes" id="UP000233551">
    <property type="component" value="Unassembled WGS sequence"/>
</dbReference>
<keyword evidence="3" id="KW-0677">Repeat</keyword>